<feature type="compositionally biased region" description="Polar residues" evidence="1">
    <location>
        <begin position="110"/>
        <end position="126"/>
    </location>
</feature>
<evidence type="ECO:0000313" key="3">
    <source>
        <dbReference type="EMBL" id="KII83188.1"/>
    </source>
</evidence>
<feature type="region of interest" description="Disordered" evidence="1">
    <location>
        <begin position="91"/>
        <end position="138"/>
    </location>
</feature>
<gene>
    <name evidence="3" type="ORF">PLICRDRAFT_180589</name>
</gene>
<dbReference type="Proteomes" id="UP000053263">
    <property type="component" value="Unassembled WGS sequence"/>
</dbReference>
<accession>A0A0C9T4Y6</accession>
<organism evidence="3 4">
    <name type="scientific">Plicaturopsis crispa FD-325 SS-3</name>
    <dbReference type="NCBI Taxonomy" id="944288"/>
    <lineage>
        <taxon>Eukaryota</taxon>
        <taxon>Fungi</taxon>
        <taxon>Dikarya</taxon>
        <taxon>Basidiomycota</taxon>
        <taxon>Agaricomycotina</taxon>
        <taxon>Agaricomycetes</taxon>
        <taxon>Agaricomycetidae</taxon>
        <taxon>Amylocorticiales</taxon>
        <taxon>Amylocorticiaceae</taxon>
        <taxon>Plicatura</taxon>
        <taxon>Plicaturopsis crispa</taxon>
    </lineage>
</organism>
<evidence type="ECO:0000313" key="4">
    <source>
        <dbReference type="Proteomes" id="UP000053263"/>
    </source>
</evidence>
<evidence type="ECO:0000256" key="2">
    <source>
        <dbReference type="SAM" id="SignalP"/>
    </source>
</evidence>
<dbReference type="AlphaFoldDB" id="A0A0C9T4Y6"/>
<evidence type="ECO:0000256" key="1">
    <source>
        <dbReference type="SAM" id="MobiDB-lite"/>
    </source>
</evidence>
<proteinExistence type="predicted"/>
<name>A0A0C9T4Y6_PLICR</name>
<feature type="signal peptide" evidence="2">
    <location>
        <begin position="1"/>
        <end position="24"/>
    </location>
</feature>
<keyword evidence="4" id="KW-1185">Reference proteome</keyword>
<reference evidence="3 4" key="1">
    <citation type="submission" date="2014-06" db="EMBL/GenBank/DDBJ databases">
        <title>Evolutionary Origins and Diversification of the Mycorrhizal Mutualists.</title>
        <authorList>
            <consortium name="DOE Joint Genome Institute"/>
            <consortium name="Mycorrhizal Genomics Consortium"/>
            <person name="Kohler A."/>
            <person name="Kuo A."/>
            <person name="Nagy L.G."/>
            <person name="Floudas D."/>
            <person name="Copeland A."/>
            <person name="Barry K.W."/>
            <person name="Cichocki N."/>
            <person name="Veneault-Fourrey C."/>
            <person name="LaButti K."/>
            <person name="Lindquist E.A."/>
            <person name="Lipzen A."/>
            <person name="Lundell T."/>
            <person name="Morin E."/>
            <person name="Murat C."/>
            <person name="Riley R."/>
            <person name="Ohm R."/>
            <person name="Sun H."/>
            <person name="Tunlid A."/>
            <person name="Henrissat B."/>
            <person name="Grigoriev I.V."/>
            <person name="Hibbett D.S."/>
            <person name="Martin F."/>
        </authorList>
    </citation>
    <scope>NUCLEOTIDE SEQUENCE [LARGE SCALE GENOMIC DNA]</scope>
    <source>
        <strain evidence="3 4">FD-325 SS-3</strain>
    </source>
</reference>
<keyword evidence="2" id="KW-0732">Signal</keyword>
<feature type="chain" id="PRO_5002203474" evidence="2">
    <location>
        <begin position="25"/>
        <end position="138"/>
    </location>
</feature>
<feature type="compositionally biased region" description="Low complexity" evidence="1">
    <location>
        <begin position="127"/>
        <end position="138"/>
    </location>
</feature>
<dbReference type="HOGENOM" id="CLU_114218_0_0_1"/>
<sequence length="138" mass="15901">MLVLLSEAWLCARLLLHRLRLAITETTPHHTMRFFNEVPKEWPLDALTERLLFLTQLEQYKQKSRTATHEFVLARIRYVYDGRPAKGALILERCTRPTQPRESMSDSDLRTLSSHSTRSVQTALHNSSVSSSSAVPQR</sequence>
<dbReference type="EMBL" id="KN832580">
    <property type="protein sequence ID" value="KII83188.1"/>
    <property type="molecule type" value="Genomic_DNA"/>
</dbReference>
<protein>
    <submittedName>
        <fullName evidence="3">Uncharacterized protein</fullName>
    </submittedName>
</protein>